<dbReference type="Proteomes" id="UP001454036">
    <property type="component" value="Unassembled WGS sequence"/>
</dbReference>
<accession>A0AAV3RSL9</accession>
<evidence type="ECO:0000313" key="1">
    <source>
        <dbReference type="EMBL" id="GAA0184058.1"/>
    </source>
</evidence>
<keyword evidence="2" id="KW-1185">Reference proteome</keyword>
<dbReference type="EMBL" id="BAABME010029734">
    <property type="protein sequence ID" value="GAA0184058.1"/>
    <property type="molecule type" value="Genomic_DNA"/>
</dbReference>
<proteinExistence type="predicted"/>
<name>A0AAV3RSL9_LITER</name>
<organism evidence="1 2">
    <name type="scientific">Lithospermum erythrorhizon</name>
    <name type="common">Purple gromwell</name>
    <name type="synonym">Lithospermum officinale var. erythrorhizon</name>
    <dbReference type="NCBI Taxonomy" id="34254"/>
    <lineage>
        <taxon>Eukaryota</taxon>
        <taxon>Viridiplantae</taxon>
        <taxon>Streptophyta</taxon>
        <taxon>Embryophyta</taxon>
        <taxon>Tracheophyta</taxon>
        <taxon>Spermatophyta</taxon>
        <taxon>Magnoliopsida</taxon>
        <taxon>eudicotyledons</taxon>
        <taxon>Gunneridae</taxon>
        <taxon>Pentapetalae</taxon>
        <taxon>asterids</taxon>
        <taxon>lamiids</taxon>
        <taxon>Boraginales</taxon>
        <taxon>Boraginaceae</taxon>
        <taxon>Boraginoideae</taxon>
        <taxon>Lithospermeae</taxon>
        <taxon>Lithospermum</taxon>
    </lineage>
</organism>
<gene>
    <name evidence="1" type="ORF">LIER_42506</name>
</gene>
<protein>
    <submittedName>
        <fullName evidence="1">Uncharacterized protein</fullName>
    </submittedName>
</protein>
<reference evidence="1 2" key="1">
    <citation type="submission" date="2024-01" db="EMBL/GenBank/DDBJ databases">
        <title>The complete chloroplast genome sequence of Lithospermum erythrorhizon: insights into the phylogenetic relationship among Boraginaceae species and the maternal lineages of purple gromwells.</title>
        <authorList>
            <person name="Okada T."/>
            <person name="Watanabe K."/>
        </authorList>
    </citation>
    <scope>NUCLEOTIDE SEQUENCE [LARGE SCALE GENOMIC DNA]</scope>
</reference>
<sequence length="96" mass="11522">MDDLRDQALYKILKYKQLLARTYNRRVKNRQFLVGDLVLRLFSTSHPKEQSKLSPKWEGPYHIKRILGSGTYEVEYLDGKPIERTWHASKLCKYYM</sequence>
<comment type="caution">
    <text evidence="1">The sequence shown here is derived from an EMBL/GenBank/DDBJ whole genome shotgun (WGS) entry which is preliminary data.</text>
</comment>
<evidence type="ECO:0000313" key="2">
    <source>
        <dbReference type="Proteomes" id="UP001454036"/>
    </source>
</evidence>
<dbReference type="AlphaFoldDB" id="A0AAV3RSL9"/>